<keyword evidence="1" id="KW-0479">Metal-binding</keyword>
<proteinExistence type="evidence at transcript level"/>
<comment type="similarity">
    <text evidence="5">Belongs to the LECT2/MIM-1 family.</text>
</comment>
<evidence type="ECO:0000256" key="3">
    <source>
        <dbReference type="ARBA" id="ARBA00022833"/>
    </source>
</evidence>
<feature type="chain" id="PRO_5002838037" evidence="6">
    <location>
        <begin position="20"/>
        <end position="134"/>
    </location>
</feature>
<dbReference type="PANTHER" id="PTHR11329">
    <property type="entry name" value="LEUKOCYTE CELL-DERIVED CHEMOTAXIN 2"/>
    <property type="match status" value="1"/>
</dbReference>
<reference evidence="7" key="3">
    <citation type="submission" date="2010-08" db="EMBL/GenBank/DDBJ databases">
        <authorList>
            <consortium name="cGRASP (B.F. Koop &amp; W.S. Davidson)"/>
        </authorList>
    </citation>
    <scope>NUCLEOTIDE SEQUENCE</scope>
    <source>
        <tissue evidence="7">Head kidney</tissue>
    </source>
</reference>
<accession>B5XFH0</accession>
<dbReference type="InterPro" id="IPR008663">
    <property type="entry name" value="LECT2"/>
</dbReference>
<name>B5XFH0_SALSA</name>
<evidence type="ECO:0000313" key="7">
    <source>
        <dbReference type="EMBL" id="ACI69590.1"/>
    </source>
</evidence>
<dbReference type="EMBL" id="BT049789">
    <property type="protein sequence ID" value="ACI69590.1"/>
    <property type="molecule type" value="mRNA"/>
</dbReference>
<evidence type="ECO:0000256" key="2">
    <source>
        <dbReference type="ARBA" id="ARBA00022729"/>
    </source>
</evidence>
<sequence>MRTAVLLFTVVLIAVLSECEMVKFGQLCSGNSSNRRRTGDRWGQGHYGARRGNREHQGLDIVCNDGATVYAPFDVKLNGKVIVYTDPKKAAINDGINLSGEGLCFKLFYVEPDKYSGVVKKGQMCDKSDPTKFF</sequence>
<dbReference type="GO" id="GO:0046872">
    <property type="term" value="F:metal ion binding"/>
    <property type="evidence" value="ECO:0007669"/>
    <property type="project" value="UniProtKB-KW"/>
</dbReference>
<dbReference type="InterPro" id="IPR011055">
    <property type="entry name" value="Dup_hybrid_motif"/>
</dbReference>
<keyword evidence="3" id="KW-0862">Zinc</keyword>
<reference evidence="7" key="1">
    <citation type="submission" date="2008-10" db="EMBL/GenBank/DDBJ databases">
        <authorList>
            <consortium name="cGRASP (B.F. Koop &amp; W.S. Davidson)"/>
            <person name="Leong J."/>
            <person name="von Schalburg K."/>
            <person name="Cooper G."/>
            <person name="Moore R."/>
            <person name="Holt R."/>
            <person name="Davidson W.S."/>
            <person name="Koop B.F."/>
        </authorList>
    </citation>
    <scope>NUCLEOTIDE SEQUENCE</scope>
    <source>
        <tissue evidence="7">Head kidney</tissue>
    </source>
</reference>
<feature type="signal peptide" evidence="6">
    <location>
        <begin position="1"/>
        <end position="19"/>
    </location>
</feature>
<evidence type="ECO:0000256" key="6">
    <source>
        <dbReference type="SAM" id="SignalP"/>
    </source>
</evidence>
<keyword evidence="2 6" id="KW-0732">Signal</keyword>
<keyword evidence="4" id="KW-1015">Disulfide bond</keyword>
<protein>
    <submittedName>
        <fullName evidence="7">Leukocyte cell-derived chemotaxin 2</fullName>
    </submittedName>
</protein>
<dbReference type="AlphaFoldDB" id="B5XFH0"/>
<evidence type="ECO:0000256" key="4">
    <source>
        <dbReference type="ARBA" id="ARBA00023157"/>
    </source>
</evidence>
<dbReference type="Gene3D" id="2.70.70.10">
    <property type="entry name" value="Glucose Permease (Domain IIA)"/>
    <property type="match status" value="1"/>
</dbReference>
<gene>
    <name evidence="7" type="primary">LECT2</name>
</gene>
<reference evidence="7" key="2">
    <citation type="journal article" date="2010" name="BMC Genomics">
        <title>Salmo salar and Esox lucius full-length cDNA sequences reveal changes in evolutionary pressures on a post-tetraploidization genome.</title>
        <authorList>
            <person name="Leong J.S."/>
            <person name="Jantzen S.G."/>
            <person name="von Schalburg K.R."/>
            <person name="Cooper G.A."/>
            <person name="Messmer A.M."/>
            <person name="Liao N.Y."/>
            <person name="Munro S."/>
            <person name="Moore R."/>
            <person name="Holt R.A."/>
            <person name="Jones S.J."/>
            <person name="Davidson W.S."/>
            <person name="Koop B.F."/>
        </authorList>
    </citation>
    <scope>NUCLEOTIDE SEQUENCE</scope>
    <source>
        <tissue evidence="7">Head kidney</tissue>
    </source>
</reference>
<evidence type="ECO:0000256" key="1">
    <source>
        <dbReference type="ARBA" id="ARBA00022723"/>
    </source>
</evidence>
<organism evidence="7">
    <name type="scientific">Salmo salar</name>
    <name type="common">Atlantic salmon</name>
    <dbReference type="NCBI Taxonomy" id="8030"/>
    <lineage>
        <taxon>Eukaryota</taxon>
        <taxon>Metazoa</taxon>
        <taxon>Chordata</taxon>
        <taxon>Craniata</taxon>
        <taxon>Vertebrata</taxon>
        <taxon>Euteleostomi</taxon>
        <taxon>Actinopterygii</taxon>
        <taxon>Neopterygii</taxon>
        <taxon>Teleostei</taxon>
        <taxon>Protacanthopterygii</taxon>
        <taxon>Salmoniformes</taxon>
        <taxon>Salmonidae</taxon>
        <taxon>Salmoninae</taxon>
        <taxon>Salmo</taxon>
    </lineage>
</organism>
<dbReference type="PANTHER" id="PTHR11329:SF0">
    <property type="entry name" value="LEUKOCYTE CELL-DERIVED CHEMOTAXIN-2"/>
    <property type="match status" value="1"/>
</dbReference>
<evidence type="ECO:0000256" key="5">
    <source>
        <dbReference type="ARBA" id="ARBA00024361"/>
    </source>
</evidence>